<protein>
    <submittedName>
        <fullName evidence="1">Uncharacterized protein</fullName>
    </submittedName>
</protein>
<dbReference type="Proteomes" id="UP000339049">
    <property type="component" value="Unassembled WGS sequence"/>
</dbReference>
<proteinExistence type="predicted"/>
<gene>
    <name evidence="1" type="ORF">NCTC11557_00726</name>
</gene>
<evidence type="ECO:0000313" key="2">
    <source>
        <dbReference type="Proteomes" id="UP000339049"/>
    </source>
</evidence>
<dbReference type="AlphaFoldDB" id="A0AAE9R433"/>
<organism evidence="1 2">
    <name type="scientific">Streptococcus dysgalactiae subsp. equisimilis</name>
    <name type="common">Streptococcus equisimilis</name>
    <dbReference type="NCBI Taxonomy" id="119602"/>
    <lineage>
        <taxon>Bacteria</taxon>
        <taxon>Bacillati</taxon>
        <taxon>Bacillota</taxon>
        <taxon>Bacilli</taxon>
        <taxon>Lactobacillales</taxon>
        <taxon>Streptococcaceae</taxon>
        <taxon>Streptococcus</taxon>
    </lineage>
</organism>
<name>A0AAE9R433_STREQ</name>
<sequence length="65" mass="7382">MNKNFDNFTSQLTSAKVSELVEKANLIAVDIANAVPEQKQETLIAATAFNMSLELLREYHEWLNQ</sequence>
<dbReference type="RefSeq" id="WP_143935338.1">
    <property type="nucleotide sequence ID" value="NZ_CABEIY010000006.1"/>
</dbReference>
<dbReference type="EMBL" id="CABEIY010000006">
    <property type="protein sequence ID" value="VTT23321.1"/>
    <property type="molecule type" value="Genomic_DNA"/>
</dbReference>
<evidence type="ECO:0000313" key="1">
    <source>
        <dbReference type="EMBL" id="VTT23321.1"/>
    </source>
</evidence>
<accession>A0AAE9R433</accession>
<comment type="caution">
    <text evidence="1">The sequence shown here is derived from an EMBL/GenBank/DDBJ whole genome shotgun (WGS) entry which is preliminary data.</text>
</comment>
<reference evidence="1 2" key="1">
    <citation type="submission" date="2019-05" db="EMBL/GenBank/DDBJ databases">
        <authorList>
            <consortium name="Pathogen Informatics"/>
        </authorList>
    </citation>
    <scope>NUCLEOTIDE SEQUENCE [LARGE SCALE GENOMIC DNA]</scope>
    <source>
        <strain evidence="1 2">NCTC11557</strain>
    </source>
</reference>